<proteinExistence type="predicted"/>
<feature type="signal peptide" evidence="2">
    <location>
        <begin position="1"/>
        <end position="31"/>
    </location>
</feature>
<feature type="chain" id="PRO_5027039224" evidence="2">
    <location>
        <begin position="32"/>
        <end position="203"/>
    </location>
</feature>
<dbReference type="Gene3D" id="2.40.160.20">
    <property type="match status" value="1"/>
</dbReference>
<evidence type="ECO:0000256" key="2">
    <source>
        <dbReference type="SAM" id="SignalP"/>
    </source>
</evidence>
<evidence type="ECO:0000259" key="3">
    <source>
        <dbReference type="Pfam" id="PF13505"/>
    </source>
</evidence>
<gene>
    <name evidence="4" type="ORF">GN138_05310</name>
</gene>
<keyword evidence="5" id="KW-1185">Reference proteome</keyword>
<accession>A0A6L6UAB0</accession>
<dbReference type="InterPro" id="IPR011250">
    <property type="entry name" value="OMP/PagP_B-barrel"/>
</dbReference>
<feature type="domain" description="Outer membrane protein beta-barrel" evidence="3">
    <location>
        <begin position="17"/>
        <end position="201"/>
    </location>
</feature>
<evidence type="ECO:0000313" key="4">
    <source>
        <dbReference type="EMBL" id="MUU77852.1"/>
    </source>
</evidence>
<name>A0A6L6UAB0_9FLAO</name>
<dbReference type="Proteomes" id="UP000478208">
    <property type="component" value="Unassembled WGS sequence"/>
</dbReference>
<sequence>MHKVYLWTNYFSMKKIFLIVLLATFSLSSFAQRHDDEWRLSIGLNAINTLGSQNPFYKPGEWTFEFPISAAVEFKWSEKLAIEQAITFNGFAEGTGLDEAPFQEVEKDYNYISLDTHLKYYFGRHIAPNDDWFDLYANAGVGFFHIDETNVSLNLGGGVLFWLNRDRSFGIRAQTIAKFAINHAESGYDNNHYQYHLQAIFKL</sequence>
<keyword evidence="1 2" id="KW-0732">Signal</keyword>
<comment type="caution">
    <text evidence="4">The sequence shown here is derived from an EMBL/GenBank/DDBJ whole genome shotgun (WGS) entry which is preliminary data.</text>
</comment>
<evidence type="ECO:0000313" key="5">
    <source>
        <dbReference type="Proteomes" id="UP000478208"/>
    </source>
</evidence>
<protein>
    <submittedName>
        <fullName evidence="4">Outer membrane beta-barrel protein</fullName>
    </submittedName>
</protein>
<dbReference type="Pfam" id="PF13505">
    <property type="entry name" value="OMP_b-brl"/>
    <property type="match status" value="1"/>
</dbReference>
<organism evidence="4 5">
    <name type="scientific">Winogradskyella endarachnes</name>
    <dbReference type="NCBI Taxonomy" id="2681965"/>
    <lineage>
        <taxon>Bacteria</taxon>
        <taxon>Pseudomonadati</taxon>
        <taxon>Bacteroidota</taxon>
        <taxon>Flavobacteriia</taxon>
        <taxon>Flavobacteriales</taxon>
        <taxon>Flavobacteriaceae</taxon>
        <taxon>Winogradskyella</taxon>
    </lineage>
</organism>
<reference evidence="4 5" key="1">
    <citation type="submission" date="2019-12" db="EMBL/GenBank/DDBJ databases">
        <authorList>
            <person name="Li J."/>
        </authorList>
    </citation>
    <scope>NUCLEOTIDE SEQUENCE [LARGE SCALE GENOMIC DNA]</scope>
    <source>
        <strain evidence="4 5">HL2-2</strain>
    </source>
</reference>
<dbReference type="SUPFAM" id="SSF56925">
    <property type="entry name" value="OMPA-like"/>
    <property type="match status" value="1"/>
</dbReference>
<dbReference type="AlphaFoldDB" id="A0A6L6UAB0"/>
<dbReference type="InterPro" id="IPR027385">
    <property type="entry name" value="Beta-barrel_OMP"/>
</dbReference>
<dbReference type="EMBL" id="WOWS01000002">
    <property type="protein sequence ID" value="MUU77852.1"/>
    <property type="molecule type" value="Genomic_DNA"/>
</dbReference>
<evidence type="ECO:0000256" key="1">
    <source>
        <dbReference type="ARBA" id="ARBA00022729"/>
    </source>
</evidence>